<keyword evidence="3" id="KW-0804">Transcription</keyword>
<dbReference type="AlphaFoldDB" id="A0A7X6A147"/>
<sequence>MRDRMERLCSGELDAKVLRERALTELRRVVPFDGHVWALTDPVSRVGTSPLADVPGVSWAELPGLVRARYAGVGTRWTDLLDSGAVVRSLGPGEQVGWRRPGVVDVLTAVFADRFGCWAWLDLWRTTCDAFTAEECRLVESALPPLTAALRAAQARTFGAAPATAEAVGPAILLLGPDLRVRVGTEAARAALHRLNPPDDPSVVEQAIPAAAYNLAAALIADEDGVPVGPPWSRVHLGAGRWLTLRAARAASGPEADIAVSIERSTPDERLEVFALAHGLTRRECEVLAELATGADSRRIAERLVLSDHTVNDHVKAILAKTGAHTRPTLLARASGTG</sequence>
<name>A0A7X6A147_9ACTN</name>
<dbReference type="InterPro" id="IPR036388">
    <property type="entry name" value="WH-like_DNA-bd_sf"/>
</dbReference>
<dbReference type="SMART" id="SM00421">
    <property type="entry name" value="HTH_LUXR"/>
    <property type="match status" value="1"/>
</dbReference>
<dbReference type="PROSITE" id="PS00622">
    <property type="entry name" value="HTH_LUXR_1"/>
    <property type="match status" value="1"/>
</dbReference>
<dbReference type="EMBL" id="JAASRO010000001">
    <property type="protein sequence ID" value="NIK57470.1"/>
    <property type="molecule type" value="Genomic_DNA"/>
</dbReference>
<gene>
    <name evidence="5" type="ORF">BJY22_003187</name>
</gene>
<evidence type="ECO:0000256" key="1">
    <source>
        <dbReference type="ARBA" id="ARBA00023015"/>
    </source>
</evidence>
<dbReference type="PANTHER" id="PTHR44688:SF16">
    <property type="entry name" value="DNA-BINDING TRANSCRIPTIONAL ACTIVATOR DEVR_DOSR"/>
    <property type="match status" value="1"/>
</dbReference>
<evidence type="ECO:0000256" key="2">
    <source>
        <dbReference type="ARBA" id="ARBA00023125"/>
    </source>
</evidence>
<dbReference type="GO" id="GO:0003677">
    <property type="term" value="F:DNA binding"/>
    <property type="evidence" value="ECO:0007669"/>
    <property type="project" value="UniProtKB-KW"/>
</dbReference>
<evidence type="ECO:0000256" key="3">
    <source>
        <dbReference type="ARBA" id="ARBA00023163"/>
    </source>
</evidence>
<dbReference type="RefSeq" id="WP_202891131.1">
    <property type="nucleotide sequence ID" value="NZ_JAASRO010000001.1"/>
</dbReference>
<dbReference type="InterPro" id="IPR016032">
    <property type="entry name" value="Sig_transdc_resp-reg_C-effctor"/>
</dbReference>
<dbReference type="InterPro" id="IPR000792">
    <property type="entry name" value="Tscrpt_reg_LuxR_C"/>
</dbReference>
<protein>
    <submittedName>
        <fullName evidence="5">DNA-binding CsgD family transcriptional regulator</fullName>
    </submittedName>
</protein>
<feature type="domain" description="HTH luxR-type" evidence="4">
    <location>
        <begin position="273"/>
        <end position="338"/>
    </location>
</feature>
<evidence type="ECO:0000313" key="5">
    <source>
        <dbReference type="EMBL" id="NIK57470.1"/>
    </source>
</evidence>
<dbReference type="PROSITE" id="PS50043">
    <property type="entry name" value="HTH_LUXR_2"/>
    <property type="match status" value="1"/>
</dbReference>
<dbReference type="PRINTS" id="PR00038">
    <property type="entry name" value="HTHLUXR"/>
</dbReference>
<dbReference type="SUPFAM" id="SSF46894">
    <property type="entry name" value="C-terminal effector domain of the bipartite response regulators"/>
    <property type="match status" value="1"/>
</dbReference>
<dbReference type="Proteomes" id="UP000555407">
    <property type="component" value="Unassembled WGS sequence"/>
</dbReference>
<accession>A0A7X6A147</accession>
<dbReference type="GO" id="GO:0006355">
    <property type="term" value="P:regulation of DNA-templated transcription"/>
    <property type="evidence" value="ECO:0007669"/>
    <property type="project" value="InterPro"/>
</dbReference>
<comment type="caution">
    <text evidence="5">The sequence shown here is derived from an EMBL/GenBank/DDBJ whole genome shotgun (WGS) entry which is preliminary data.</text>
</comment>
<evidence type="ECO:0000259" key="4">
    <source>
        <dbReference type="PROSITE" id="PS50043"/>
    </source>
</evidence>
<dbReference type="Pfam" id="PF00196">
    <property type="entry name" value="GerE"/>
    <property type="match status" value="1"/>
</dbReference>
<dbReference type="Gene3D" id="1.10.10.10">
    <property type="entry name" value="Winged helix-like DNA-binding domain superfamily/Winged helix DNA-binding domain"/>
    <property type="match status" value="1"/>
</dbReference>
<dbReference type="CDD" id="cd06170">
    <property type="entry name" value="LuxR_C_like"/>
    <property type="match status" value="1"/>
</dbReference>
<proteinExistence type="predicted"/>
<keyword evidence="6" id="KW-1185">Reference proteome</keyword>
<keyword evidence="1" id="KW-0805">Transcription regulation</keyword>
<reference evidence="5 6" key="1">
    <citation type="submission" date="2020-03" db="EMBL/GenBank/DDBJ databases">
        <title>Sequencing the genomes of 1000 actinobacteria strains.</title>
        <authorList>
            <person name="Klenk H.-P."/>
        </authorList>
    </citation>
    <scope>NUCLEOTIDE SEQUENCE [LARGE SCALE GENOMIC DNA]</scope>
    <source>
        <strain evidence="5 6">DSM 45490</strain>
    </source>
</reference>
<evidence type="ECO:0000313" key="6">
    <source>
        <dbReference type="Proteomes" id="UP000555407"/>
    </source>
</evidence>
<dbReference type="PANTHER" id="PTHR44688">
    <property type="entry name" value="DNA-BINDING TRANSCRIPTIONAL ACTIVATOR DEVR_DOSR"/>
    <property type="match status" value="1"/>
</dbReference>
<keyword evidence="2 5" id="KW-0238">DNA-binding</keyword>
<organism evidence="5 6">
    <name type="scientific">Kribbella shirazensis</name>
    <dbReference type="NCBI Taxonomy" id="1105143"/>
    <lineage>
        <taxon>Bacteria</taxon>
        <taxon>Bacillati</taxon>
        <taxon>Actinomycetota</taxon>
        <taxon>Actinomycetes</taxon>
        <taxon>Propionibacteriales</taxon>
        <taxon>Kribbellaceae</taxon>
        <taxon>Kribbella</taxon>
    </lineage>
</organism>